<keyword evidence="1" id="KW-0805">Transcription regulation</keyword>
<dbReference type="Pfam" id="PF12833">
    <property type="entry name" value="HTH_18"/>
    <property type="match status" value="1"/>
</dbReference>
<dbReference type="PANTHER" id="PTHR43280:SF32">
    <property type="entry name" value="TRANSCRIPTIONAL REGULATORY PROTEIN"/>
    <property type="match status" value="1"/>
</dbReference>
<dbReference type="GO" id="GO:0043565">
    <property type="term" value="F:sequence-specific DNA binding"/>
    <property type="evidence" value="ECO:0007669"/>
    <property type="project" value="InterPro"/>
</dbReference>
<evidence type="ECO:0000313" key="6">
    <source>
        <dbReference type="Proteomes" id="UP000255024"/>
    </source>
</evidence>
<reference evidence="5 6" key="1">
    <citation type="submission" date="2018-06" db="EMBL/GenBank/DDBJ databases">
        <authorList>
            <consortium name="Pathogen Informatics"/>
            <person name="Doyle S."/>
        </authorList>
    </citation>
    <scope>NUCLEOTIDE SEQUENCE [LARGE SCALE GENOMIC DNA]</scope>
    <source>
        <strain evidence="5 6">NCTC11179</strain>
    </source>
</reference>
<name>A0A378RJZ8_MYROD</name>
<proteinExistence type="predicted"/>
<keyword evidence="2" id="KW-0238">DNA-binding</keyword>
<dbReference type="SUPFAM" id="SSF46689">
    <property type="entry name" value="Homeodomain-like"/>
    <property type="match status" value="1"/>
</dbReference>
<accession>A0A378RJZ8</accession>
<protein>
    <submittedName>
        <fullName evidence="5">Bacillibactin transport regulator</fullName>
    </submittedName>
</protein>
<dbReference type="RefSeq" id="WP_115090289.1">
    <property type="nucleotide sequence ID" value="NZ_CP068107.1"/>
</dbReference>
<dbReference type="InterPro" id="IPR009057">
    <property type="entry name" value="Homeodomain-like_sf"/>
</dbReference>
<dbReference type="PRINTS" id="PR00032">
    <property type="entry name" value="HTHARAC"/>
</dbReference>
<gene>
    <name evidence="5" type="primary">btr_5</name>
    <name evidence="5" type="ORF">NCTC11179_00867</name>
</gene>
<dbReference type="AlphaFoldDB" id="A0A378RJZ8"/>
<dbReference type="Proteomes" id="UP000255024">
    <property type="component" value="Unassembled WGS sequence"/>
</dbReference>
<evidence type="ECO:0000259" key="4">
    <source>
        <dbReference type="PROSITE" id="PS01124"/>
    </source>
</evidence>
<sequence>MQATKVPVCTIGLFNTKHDLWMDSLEGLLQQYPVLSTPHTNAFYLLLCIEQGGGELVVDQDKIRLGAAQVLIIKPNCINTMTLQEGTTGTIIGFTTEFFSLRYNTNVLHQFPYFNEGNQTVFHVPQDHVKSMRFLLWQMLDEFRMNKKASQKVLRSYLNILLIELDRMYIPVHTVKVHNAVHEKIQKYQTLIEQHFKTHKMPSEYADMLHISTNYLNKICRNILGQTSGNLIKQHIILEAKRLLSYTTHSISEIANELGFEHASYFVTIFKKATNQTPEQYRKNQWIA</sequence>
<dbReference type="EMBL" id="UGQL01000001">
    <property type="protein sequence ID" value="STZ27332.1"/>
    <property type="molecule type" value="Genomic_DNA"/>
</dbReference>
<dbReference type="GO" id="GO:0003700">
    <property type="term" value="F:DNA-binding transcription factor activity"/>
    <property type="evidence" value="ECO:0007669"/>
    <property type="project" value="InterPro"/>
</dbReference>
<dbReference type="PANTHER" id="PTHR43280">
    <property type="entry name" value="ARAC-FAMILY TRANSCRIPTIONAL REGULATOR"/>
    <property type="match status" value="1"/>
</dbReference>
<evidence type="ECO:0000256" key="1">
    <source>
        <dbReference type="ARBA" id="ARBA00023015"/>
    </source>
</evidence>
<keyword evidence="6" id="KW-1185">Reference proteome</keyword>
<evidence type="ECO:0000256" key="3">
    <source>
        <dbReference type="ARBA" id="ARBA00023163"/>
    </source>
</evidence>
<dbReference type="SUPFAM" id="SSF51215">
    <property type="entry name" value="Regulatory protein AraC"/>
    <property type="match status" value="1"/>
</dbReference>
<feature type="domain" description="HTH araC/xylS-type" evidence="4">
    <location>
        <begin position="186"/>
        <end position="284"/>
    </location>
</feature>
<dbReference type="InterPro" id="IPR020449">
    <property type="entry name" value="Tscrpt_reg_AraC-type_HTH"/>
</dbReference>
<evidence type="ECO:0000313" key="5">
    <source>
        <dbReference type="EMBL" id="STZ27332.1"/>
    </source>
</evidence>
<dbReference type="InterPro" id="IPR037923">
    <property type="entry name" value="HTH-like"/>
</dbReference>
<evidence type="ECO:0000256" key="2">
    <source>
        <dbReference type="ARBA" id="ARBA00023125"/>
    </source>
</evidence>
<keyword evidence="3" id="KW-0804">Transcription</keyword>
<dbReference type="SMART" id="SM00342">
    <property type="entry name" value="HTH_ARAC"/>
    <property type="match status" value="1"/>
</dbReference>
<dbReference type="PROSITE" id="PS01124">
    <property type="entry name" value="HTH_ARAC_FAMILY_2"/>
    <property type="match status" value="1"/>
</dbReference>
<dbReference type="InterPro" id="IPR018060">
    <property type="entry name" value="HTH_AraC"/>
</dbReference>
<dbReference type="Gene3D" id="1.10.10.60">
    <property type="entry name" value="Homeodomain-like"/>
    <property type="match status" value="1"/>
</dbReference>
<organism evidence="5 6">
    <name type="scientific">Myroides odoratus</name>
    <name type="common">Flavobacterium odoratum</name>
    <dbReference type="NCBI Taxonomy" id="256"/>
    <lineage>
        <taxon>Bacteria</taxon>
        <taxon>Pseudomonadati</taxon>
        <taxon>Bacteroidota</taxon>
        <taxon>Flavobacteriia</taxon>
        <taxon>Flavobacteriales</taxon>
        <taxon>Flavobacteriaceae</taxon>
        <taxon>Myroides</taxon>
    </lineage>
</organism>